<dbReference type="AlphaFoldDB" id="A0A927IDZ4"/>
<keyword evidence="1" id="KW-0805">Transcription regulation</keyword>
<evidence type="ECO:0000256" key="1">
    <source>
        <dbReference type="ARBA" id="ARBA00023015"/>
    </source>
</evidence>
<dbReference type="Proteomes" id="UP000632289">
    <property type="component" value="Unassembled WGS sequence"/>
</dbReference>
<keyword evidence="4" id="KW-1133">Transmembrane helix</keyword>
<keyword evidence="4" id="KW-0812">Transmembrane</keyword>
<dbReference type="EMBL" id="JACXYU010000010">
    <property type="protein sequence ID" value="MBD3933647.1"/>
    <property type="molecule type" value="Genomic_DNA"/>
</dbReference>
<evidence type="ECO:0000259" key="5">
    <source>
        <dbReference type="Pfam" id="PF13490"/>
    </source>
</evidence>
<feature type="compositionally biased region" description="Basic and acidic residues" evidence="3">
    <location>
        <begin position="116"/>
        <end position="133"/>
    </location>
</feature>
<keyword evidence="4" id="KW-0472">Membrane</keyword>
<reference evidence="6" key="1">
    <citation type="submission" date="2020-09" db="EMBL/GenBank/DDBJ databases">
        <title>Secondary metabolite and genome analysis of marine Streptomyces chumphonensis KK1-2T.</title>
        <authorList>
            <person name="Phongsopitanun W."/>
            <person name="Kanchanasin P."/>
            <person name="Pittayakhajonwut P."/>
            <person name="Suwanborirux K."/>
            <person name="Tanasupawat S."/>
        </authorList>
    </citation>
    <scope>NUCLEOTIDE SEQUENCE</scope>
    <source>
        <strain evidence="6">KK1-2</strain>
    </source>
</reference>
<feature type="region of interest" description="Disordered" evidence="3">
    <location>
        <begin position="162"/>
        <end position="276"/>
    </location>
</feature>
<keyword evidence="7" id="KW-1185">Reference proteome</keyword>
<evidence type="ECO:0000256" key="4">
    <source>
        <dbReference type="SAM" id="Phobius"/>
    </source>
</evidence>
<dbReference type="InterPro" id="IPR027383">
    <property type="entry name" value="Znf_put"/>
</dbReference>
<feature type="region of interest" description="Disordered" evidence="3">
    <location>
        <begin position="116"/>
        <end position="136"/>
    </location>
</feature>
<keyword evidence="2" id="KW-0804">Transcription</keyword>
<sequence>MNGTPGPTRAEQHLGDRLAALVDGELSHDARERVLAHLATCQGCKAEADAQRRMKSVFADTAPPPPSEGLLARLQGLPVSTQDDTPGPGGGAGRPHVSPLAFSYFPGGDGPVSLLHPERGFPVHRPPEPERGSASRGRRRFAFVAAGAFSVAAFALGGALGPGAAGSGSPSSTGPGTAPLRPTAGVERPAERRNETAGQAVTPVRQGPQGPVAGGGPTASAVSTADRPPRRTTPLLPLAGAPGALHAPLPPPSLRAPHLHHPSPAPGTAPLAISRR</sequence>
<evidence type="ECO:0000256" key="3">
    <source>
        <dbReference type="SAM" id="MobiDB-lite"/>
    </source>
</evidence>
<dbReference type="Gene3D" id="1.10.10.1320">
    <property type="entry name" value="Anti-sigma factor, zinc-finger domain"/>
    <property type="match status" value="1"/>
</dbReference>
<protein>
    <submittedName>
        <fullName evidence="6">Zf-HC2 domain-containing protein</fullName>
    </submittedName>
</protein>
<name>A0A927IDZ4_9ACTN</name>
<proteinExistence type="predicted"/>
<evidence type="ECO:0000256" key="2">
    <source>
        <dbReference type="ARBA" id="ARBA00023163"/>
    </source>
</evidence>
<organism evidence="6 7">
    <name type="scientific">Streptomyces chumphonensis</name>
    <dbReference type="NCBI Taxonomy" id="1214925"/>
    <lineage>
        <taxon>Bacteria</taxon>
        <taxon>Bacillati</taxon>
        <taxon>Actinomycetota</taxon>
        <taxon>Actinomycetes</taxon>
        <taxon>Kitasatosporales</taxon>
        <taxon>Streptomycetaceae</taxon>
        <taxon>Streptomyces</taxon>
    </lineage>
</organism>
<feature type="domain" description="Putative zinc-finger" evidence="5">
    <location>
        <begin position="16"/>
        <end position="44"/>
    </location>
</feature>
<dbReference type="InterPro" id="IPR041916">
    <property type="entry name" value="Anti_sigma_zinc_sf"/>
</dbReference>
<dbReference type="Pfam" id="PF13490">
    <property type="entry name" value="zf-HC2"/>
    <property type="match status" value="1"/>
</dbReference>
<gene>
    <name evidence="6" type="ORF">IF129_19075</name>
</gene>
<comment type="caution">
    <text evidence="6">The sequence shown here is derived from an EMBL/GenBank/DDBJ whole genome shotgun (WGS) entry which is preliminary data.</text>
</comment>
<feature type="compositionally biased region" description="Low complexity" evidence="3">
    <location>
        <begin position="232"/>
        <end position="247"/>
    </location>
</feature>
<feature type="transmembrane region" description="Helical" evidence="4">
    <location>
        <begin position="141"/>
        <end position="161"/>
    </location>
</feature>
<evidence type="ECO:0000313" key="7">
    <source>
        <dbReference type="Proteomes" id="UP000632289"/>
    </source>
</evidence>
<feature type="compositionally biased region" description="Low complexity" evidence="3">
    <location>
        <begin position="167"/>
        <end position="179"/>
    </location>
</feature>
<accession>A0A927IDZ4</accession>
<evidence type="ECO:0000313" key="6">
    <source>
        <dbReference type="EMBL" id="MBD3933647.1"/>
    </source>
</evidence>
<dbReference type="RefSeq" id="WP_191210938.1">
    <property type="nucleotide sequence ID" value="NZ_BAABKL010000033.1"/>
</dbReference>